<name>A0A4Z2HP39_9TELE</name>
<evidence type="ECO:0000256" key="1">
    <source>
        <dbReference type="SAM" id="MobiDB-lite"/>
    </source>
</evidence>
<feature type="compositionally biased region" description="Basic and acidic residues" evidence="1">
    <location>
        <begin position="84"/>
        <end position="95"/>
    </location>
</feature>
<evidence type="ECO:0000313" key="2">
    <source>
        <dbReference type="EMBL" id="TNN66542.1"/>
    </source>
</evidence>
<evidence type="ECO:0000313" key="3">
    <source>
        <dbReference type="Proteomes" id="UP000314294"/>
    </source>
</evidence>
<comment type="caution">
    <text evidence="2">The sequence shown here is derived from an EMBL/GenBank/DDBJ whole genome shotgun (WGS) entry which is preliminary data.</text>
</comment>
<sequence length="229" mass="24988">MNFVPTASGLGGILGFNQAHLSIPQSMPCPDDGWPGEIPVMASSVPRRVFGKPGGHGRRQGHEDRRPAHQAGSVTKEAGPIRQEAQRRRPGHREGGQIQARGWMPEAGARSQDPGPASDKARPNGPYEARRHKDSEDEVELIEQLIDAARLGSRSEPFSRGMSFCLYASRSGANKKSPRYRQIKTFSSLKNEAAQQYGMEGHRDGVVRALLRVYFANNGFEGAAEEGGM</sequence>
<proteinExistence type="predicted"/>
<dbReference type="EMBL" id="SRLO01000217">
    <property type="protein sequence ID" value="TNN66542.1"/>
    <property type="molecule type" value="Genomic_DNA"/>
</dbReference>
<keyword evidence="3" id="KW-1185">Reference proteome</keyword>
<feature type="region of interest" description="Disordered" evidence="1">
    <location>
        <begin position="47"/>
        <end position="136"/>
    </location>
</feature>
<gene>
    <name evidence="2" type="ORF">EYF80_023228</name>
</gene>
<dbReference type="AlphaFoldDB" id="A0A4Z2HP39"/>
<dbReference type="Proteomes" id="UP000314294">
    <property type="component" value="Unassembled WGS sequence"/>
</dbReference>
<organism evidence="2 3">
    <name type="scientific">Liparis tanakae</name>
    <name type="common">Tanaka's snailfish</name>
    <dbReference type="NCBI Taxonomy" id="230148"/>
    <lineage>
        <taxon>Eukaryota</taxon>
        <taxon>Metazoa</taxon>
        <taxon>Chordata</taxon>
        <taxon>Craniata</taxon>
        <taxon>Vertebrata</taxon>
        <taxon>Euteleostomi</taxon>
        <taxon>Actinopterygii</taxon>
        <taxon>Neopterygii</taxon>
        <taxon>Teleostei</taxon>
        <taxon>Neoteleostei</taxon>
        <taxon>Acanthomorphata</taxon>
        <taxon>Eupercaria</taxon>
        <taxon>Perciformes</taxon>
        <taxon>Cottioidei</taxon>
        <taxon>Cottales</taxon>
        <taxon>Liparidae</taxon>
        <taxon>Liparis</taxon>
    </lineage>
</organism>
<protein>
    <submittedName>
        <fullName evidence="2">Uncharacterized protein</fullName>
    </submittedName>
</protein>
<reference evidence="2 3" key="1">
    <citation type="submission" date="2019-03" db="EMBL/GenBank/DDBJ databases">
        <title>First draft genome of Liparis tanakae, snailfish: a comprehensive survey of snailfish specific genes.</title>
        <authorList>
            <person name="Kim W."/>
            <person name="Song I."/>
            <person name="Jeong J.-H."/>
            <person name="Kim D."/>
            <person name="Kim S."/>
            <person name="Ryu S."/>
            <person name="Song J.Y."/>
            <person name="Lee S.K."/>
        </authorList>
    </citation>
    <scope>NUCLEOTIDE SEQUENCE [LARGE SCALE GENOMIC DNA]</scope>
    <source>
        <tissue evidence="2">Muscle</tissue>
    </source>
</reference>
<accession>A0A4Z2HP39</accession>